<feature type="domain" description="Glycosyltransferase subfamily 4-like N-terminal" evidence="2">
    <location>
        <begin position="14"/>
        <end position="137"/>
    </location>
</feature>
<organism evidence="3 4">
    <name type="scientific">Campylobacter anatolicus</name>
    <dbReference type="NCBI Taxonomy" id="2829105"/>
    <lineage>
        <taxon>Bacteria</taxon>
        <taxon>Pseudomonadati</taxon>
        <taxon>Campylobacterota</taxon>
        <taxon>Epsilonproteobacteria</taxon>
        <taxon>Campylobacterales</taxon>
        <taxon>Campylobacteraceae</taxon>
        <taxon>Campylobacter</taxon>
    </lineage>
</organism>
<dbReference type="Pfam" id="PF00534">
    <property type="entry name" value="Glycos_transf_1"/>
    <property type="match status" value="1"/>
</dbReference>
<dbReference type="PANTHER" id="PTHR12526">
    <property type="entry name" value="GLYCOSYLTRANSFERASE"/>
    <property type="match status" value="1"/>
</dbReference>
<evidence type="ECO:0000313" key="3">
    <source>
        <dbReference type="EMBL" id="MBR8463423.1"/>
    </source>
</evidence>
<dbReference type="InterPro" id="IPR001296">
    <property type="entry name" value="Glyco_trans_1"/>
</dbReference>
<accession>A0ABS5HH15</accession>
<dbReference type="SUPFAM" id="SSF53756">
    <property type="entry name" value="UDP-Glycosyltransferase/glycogen phosphorylase"/>
    <property type="match status" value="1"/>
</dbReference>
<name>A0ABS5HH15_9BACT</name>
<dbReference type="EMBL" id="JAGSSW010000002">
    <property type="protein sequence ID" value="MBR8463423.1"/>
    <property type="molecule type" value="Genomic_DNA"/>
</dbReference>
<gene>
    <name evidence="3" type="ORF">KDD93_02415</name>
</gene>
<evidence type="ECO:0000259" key="2">
    <source>
        <dbReference type="Pfam" id="PF13439"/>
    </source>
</evidence>
<protein>
    <submittedName>
        <fullName evidence="3">Glycosyltransferase</fullName>
    </submittedName>
</protein>
<evidence type="ECO:0000313" key="4">
    <source>
        <dbReference type="Proteomes" id="UP000682951"/>
    </source>
</evidence>
<comment type="caution">
    <text evidence="3">The sequence shown here is derived from an EMBL/GenBank/DDBJ whole genome shotgun (WGS) entry which is preliminary data.</text>
</comment>
<dbReference type="InterPro" id="IPR028098">
    <property type="entry name" value="Glyco_trans_4-like_N"/>
</dbReference>
<dbReference type="RefSeq" id="WP_212141591.1">
    <property type="nucleotide sequence ID" value="NZ_JAGSSW010000002.1"/>
</dbReference>
<sequence length="335" mass="38696">MKILQTLHWTQFAGTEKVCVDLCNEFASNGHEVFLLTNDKIKPYINEKVKFIELDFEKNRYNPIFLYSVAKLIKHIKPNVIHCHNTKELEVMCNARTFMKAYIPIVATRHNAEMKKKYKKADLAIGVSKETMNFLNARQNILIENGTPFKKPKKISLNNKFNIIGIGRLAKVKGWDLLIKALAQVKFDFELILLGEGTEKYNLQRLCNELNIQDKVYFKGFVTNVNDYIFSSDMQVIASIEEGLSIALIEGVFYSKLLIASDIANHKEILGDELVFDRDEKILAKKLTEIYENYDKFVHIFAKTKETKEQYSIKTMAQKYLKAYESVIKNEPLGT</sequence>
<feature type="domain" description="Glycosyl transferase family 1" evidence="1">
    <location>
        <begin position="153"/>
        <end position="296"/>
    </location>
</feature>
<dbReference type="Gene3D" id="3.40.50.2000">
    <property type="entry name" value="Glycogen Phosphorylase B"/>
    <property type="match status" value="2"/>
</dbReference>
<evidence type="ECO:0000259" key="1">
    <source>
        <dbReference type="Pfam" id="PF00534"/>
    </source>
</evidence>
<dbReference type="PANTHER" id="PTHR12526:SF630">
    <property type="entry name" value="GLYCOSYLTRANSFERASE"/>
    <property type="match status" value="1"/>
</dbReference>
<proteinExistence type="predicted"/>
<dbReference type="Proteomes" id="UP000682951">
    <property type="component" value="Unassembled WGS sequence"/>
</dbReference>
<dbReference type="CDD" id="cd03811">
    <property type="entry name" value="GT4_GT28_WabH-like"/>
    <property type="match status" value="1"/>
</dbReference>
<dbReference type="Pfam" id="PF13439">
    <property type="entry name" value="Glyco_transf_4"/>
    <property type="match status" value="1"/>
</dbReference>
<keyword evidence="4" id="KW-1185">Reference proteome</keyword>
<reference evidence="3 4" key="1">
    <citation type="submission" date="2021-04" db="EMBL/GenBank/DDBJ databases">
        <title>Molecular and phenotypic characterization and identification of bacterial isolates recovered from the Anatolian ground squirrels (Spermophilus xanthoprymnus) and which have the potential to form a new species in the Campylobacter genus.</title>
        <authorList>
            <person name="Aydin F."/>
            <person name="Abay S."/>
            <person name="Kayman T."/>
            <person name="Karakaya E."/>
            <person name="Mustak H.K."/>
            <person name="Mustak I.B."/>
            <person name="Bilgin N."/>
            <person name="Duzler A."/>
            <person name="Sahin O."/>
            <person name="Guran O."/>
            <person name="Saticioglu I.B."/>
        </authorList>
    </citation>
    <scope>NUCLEOTIDE SEQUENCE [LARGE SCALE GENOMIC DNA]</scope>
    <source>
        <strain evidence="4">faydin-G24</strain>
    </source>
</reference>